<gene>
    <name evidence="3" type="primary">LOC106752392</name>
</gene>
<evidence type="ECO:0000256" key="1">
    <source>
        <dbReference type="RuleBase" id="RU363009"/>
    </source>
</evidence>
<comment type="similarity">
    <text evidence="1">Belongs to the MICOS complex subunit Mic13 family.</text>
</comment>
<dbReference type="InterPro" id="IPR026769">
    <property type="entry name" value="Mic13"/>
</dbReference>
<keyword evidence="1" id="KW-0999">Mitochondrion inner membrane</keyword>
<comment type="function">
    <text evidence="1">Component of the MICOS complex, a large protein complex of the mitochondrial inner membrane that plays crucial roles in the maintenance of crista junctions, inner membrane architecture, and formation of contact sites to the outer membrane.</text>
</comment>
<keyword evidence="1" id="KW-0472">Membrane</keyword>
<dbReference type="OrthoDB" id="5948578at2759"/>
<evidence type="ECO:0000313" key="2">
    <source>
        <dbReference type="Proteomes" id="UP000515204"/>
    </source>
</evidence>
<keyword evidence="2" id="KW-1185">Reference proteome</keyword>
<accession>A0A6P3YHY0</accession>
<name>A0A6P3YHY0_DINQU</name>
<dbReference type="RefSeq" id="XP_014489554.1">
    <property type="nucleotide sequence ID" value="XM_014634068.1"/>
</dbReference>
<proteinExistence type="inferred from homology"/>
<organism evidence="2 3">
    <name type="scientific">Dinoponera quadriceps</name>
    <name type="common">South American ant</name>
    <dbReference type="NCBI Taxonomy" id="609295"/>
    <lineage>
        <taxon>Eukaryota</taxon>
        <taxon>Metazoa</taxon>
        <taxon>Ecdysozoa</taxon>
        <taxon>Arthropoda</taxon>
        <taxon>Hexapoda</taxon>
        <taxon>Insecta</taxon>
        <taxon>Pterygota</taxon>
        <taxon>Neoptera</taxon>
        <taxon>Endopterygota</taxon>
        <taxon>Hymenoptera</taxon>
        <taxon>Apocrita</taxon>
        <taxon>Aculeata</taxon>
        <taxon>Formicoidea</taxon>
        <taxon>Formicidae</taxon>
        <taxon>Ponerinae</taxon>
        <taxon>Ponerini</taxon>
        <taxon>Dinoponera</taxon>
    </lineage>
</organism>
<dbReference type="GO" id="GO:0061617">
    <property type="term" value="C:MICOS complex"/>
    <property type="evidence" value="ECO:0007669"/>
    <property type="project" value="UniProtKB-UniRule"/>
</dbReference>
<comment type="subunit">
    <text evidence="1">Component of the mitochondrial contact site and cristae organizing system (MICOS) complex.</text>
</comment>
<keyword evidence="1" id="KW-0496">Mitochondrion</keyword>
<dbReference type="KEGG" id="dqu:106752392"/>
<sequence>MKKGTKCIVQTINLSNPKTCVRPKAVQKLVGTNGGNTFSDSDLASNHRPLTPATVRVCTRKDMQRTCKPKLYYRHEKPASSSLSIGERLCRAVMFLIKGTITTGLIYWTYSEGLWSDSGETKNLYYRIMSTIAPSLPAPPSGTDDIHLSHLERVKYPTFGAYNDAVIKSMDVTVSMPLAMYRKLRGITFSCDAIKETETDQSDETPTEM</sequence>
<protein>
    <recommendedName>
        <fullName evidence="1">MICOS complex subunit MIC13</fullName>
    </recommendedName>
</protein>
<comment type="subcellular location">
    <subcellularLocation>
        <location evidence="1">Mitochondrion inner membrane</location>
        <topology evidence="1">Single-pass membrane protein</topology>
    </subcellularLocation>
</comment>
<dbReference type="Pfam" id="PF15884">
    <property type="entry name" value="QIL1"/>
    <property type="match status" value="1"/>
</dbReference>
<dbReference type="Proteomes" id="UP000515204">
    <property type="component" value="Unplaced"/>
</dbReference>
<evidence type="ECO:0000313" key="3">
    <source>
        <dbReference type="RefSeq" id="XP_014489554.1"/>
    </source>
</evidence>
<dbReference type="AlphaFoldDB" id="A0A6P3YHY0"/>
<dbReference type="GeneID" id="106752392"/>
<reference evidence="3" key="1">
    <citation type="submission" date="2025-08" db="UniProtKB">
        <authorList>
            <consortium name="RefSeq"/>
        </authorList>
    </citation>
    <scope>IDENTIFICATION</scope>
</reference>